<dbReference type="InterPro" id="IPR008978">
    <property type="entry name" value="HSP20-like_chaperone"/>
</dbReference>
<dbReference type="Pfam" id="PF00011">
    <property type="entry name" value="HSP20"/>
    <property type="match status" value="1"/>
</dbReference>
<reference evidence="4 5" key="1">
    <citation type="submission" date="2011-09" db="EMBL/GenBank/DDBJ databases">
        <title>Complete sequence of chromosome of Thioflavicoccus mobilis 8321.</title>
        <authorList>
            <consortium name="US DOE Joint Genome Institute"/>
            <person name="Lucas S."/>
            <person name="Han J."/>
            <person name="Lapidus A."/>
            <person name="Cheng J.-F."/>
            <person name="Goodwin L."/>
            <person name="Pitluck S."/>
            <person name="Peters L."/>
            <person name="Ovchinnikova G."/>
            <person name="Lu M."/>
            <person name="Detter J.C."/>
            <person name="Han C."/>
            <person name="Tapia R."/>
            <person name="Land M."/>
            <person name="Hauser L."/>
            <person name="Kyrpides N."/>
            <person name="Ivanova N."/>
            <person name="Pagani I."/>
            <person name="Vogl K."/>
            <person name="Liu Z."/>
            <person name="Imhoff J."/>
            <person name="Thiel V."/>
            <person name="Frigaard N.-U."/>
            <person name="Bryant D."/>
            <person name="Woyke T."/>
        </authorList>
    </citation>
    <scope>NUCLEOTIDE SEQUENCE [LARGE SCALE GENOMIC DNA]</scope>
    <source>
        <strain evidence="4 5">8321</strain>
    </source>
</reference>
<keyword evidence="5" id="KW-1185">Reference proteome</keyword>
<feature type="domain" description="SHSP" evidence="3">
    <location>
        <begin position="38"/>
        <end position="147"/>
    </location>
</feature>
<dbReference type="InterPro" id="IPR002068">
    <property type="entry name" value="A-crystallin/Hsp20_dom"/>
</dbReference>
<dbReference type="InterPro" id="IPR031107">
    <property type="entry name" value="Small_HSP"/>
</dbReference>
<evidence type="ECO:0000256" key="2">
    <source>
        <dbReference type="RuleBase" id="RU003616"/>
    </source>
</evidence>
<dbReference type="PANTHER" id="PTHR11527">
    <property type="entry name" value="HEAT-SHOCK PROTEIN 20 FAMILY MEMBER"/>
    <property type="match status" value="1"/>
</dbReference>
<sequence>MFGNLSSFENDLFGQLERMRREMDALFSGRPGPSGIRSVASGTYPAINVGAGPERVDIYLFVAGIDPKGLDISLQQNLLSIAGTRRAEAPDQVQYYRRERFTGDFRRVISLPEDVDPDKVNARYRDGVLHITVERREEVRPRQIEVR</sequence>
<dbReference type="EMBL" id="CP003051">
    <property type="protein sequence ID" value="AGA92273.1"/>
    <property type="molecule type" value="Genomic_DNA"/>
</dbReference>
<dbReference type="STRING" id="765912.Thimo_3617"/>
<dbReference type="HOGENOM" id="CLU_046737_12_1_6"/>
<gene>
    <name evidence="4" type="ORF">Thimo_3617</name>
</gene>
<dbReference type="SUPFAM" id="SSF49764">
    <property type="entry name" value="HSP20-like chaperones"/>
    <property type="match status" value="1"/>
</dbReference>
<protein>
    <submittedName>
        <fullName evidence="4">Molecular chaperone (Small heat shock protein)</fullName>
    </submittedName>
</protein>
<comment type="similarity">
    <text evidence="1 2">Belongs to the small heat shock protein (HSP20) family.</text>
</comment>
<dbReference type="CDD" id="cd06464">
    <property type="entry name" value="ACD_sHsps-like"/>
    <property type="match status" value="1"/>
</dbReference>
<evidence type="ECO:0000256" key="1">
    <source>
        <dbReference type="PROSITE-ProRule" id="PRU00285"/>
    </source>
</evidence>
<dbReference type="Proteomes" id="UP000010816">
    <property type="component" value="Chromosome"/>
</dbReference>
<proteinExistence type="inferred from homology"/>
<evidence type="ECO:0000313" key="5">
    <source>
        <dbReference type="Proteomes" id="UP000010816"/>
    </source>
</evidence>
<evidence type="ECO:0000313" key="4">
    <source>
        <dbReference type="EMBL" id="AGA92273.1"/>
    </source>
</evidence>
<dbReference type="PROSITE" id="PS01031">
    <property type="entry name" value="SHSP"/>
    <property type="match status" value="1"/>
</dbReference>
<dbReference type="AlphaFoldDB" id="L0GZT2"/>
<dbReference type="eggNOG" id="COG0071">
    <property type="taxonomic scope" value="Bacteria"/>
</dbReference>
<evidence type="ECO:0000259" key="3">
    <source>
        <dbReference type="PROSITE" id="PS01031"/>
    </source>
</evidence>
<keyword evidence="4" id="KW-0346">Stress response</keyword>
<dbReference type="RefSeq" id="WP_015282398.1">
    <property type="nucleotide sequence ID" value="NC_019940.1"/>
</dbReference>
<dbReference type="KEGG" id="tmb:Thimo_3617"/>
<accession>L0GZT2</accession>
<organism evidence="4 5">
    <name type="scientific">Thioflavicoccus mobilis 8321</name>
    <dbReference type="NCBI Taxonomy" id="765912"/>
    <lineage>
        <taxon>Bacteria</taxon>
        <taxon>Pseudomonadati</taxon>
        <taxon>Pseudomonadota</taxon>
        <taxon>Gammaproteobacteria</taxon>
        <taxon>Chromatiales</taxon>
        <taxon>Chromatiaceae</taxon>
        <taxon>Thioflavicoccus</taxon>
    </lineage>
</organism>
<dbReference type="OrthoDB" id="9792695at2"/>
<name>L0GZT2_9GAMM</name>
<dbReference type="Gene3D" id="2.60.40.790">
    <property type="match status" value="1"/>
</dbReference>
<dbReference type="PATRIC" id="fig|765912.4.peg.3540"/>